<evidence type="ECO:0000313" key="1">
    <source>
        <dbReference type="EMBL" id="UOR05260.1"/>
    </source>
</evidence>
<protein>
    <submittedName>
        <fullName evidence="1">DUF1501 domain-containing protein</fullName>
    </submittedName>
</protein>
<dbReference type="AlphaFoldDB" id="A0A8T9SYG6"/>
<dbReference type="Proteomes" id="UP000829925">
    <property type="component" value="Chromosome"/>
</dbReference>
<dbReference type="InterPro" id="IPR010869">
    <property type="entry name" value="DUF1501"/>
</dbReference>
<organism evidence="1 2">
    <name type="scientific">Hymenobacter aerilatus</name>
    <dbReference type="NCBI Taxonomy" id="2932251"/>
    <lineage>
        <taxon>Bacteria</taxon>
        <taxon>Pseudomonadati</taxon>
        <taxon>Bacteroidota</taxon>
        <taxon>Cytophagia</taxon>
        <taxon>Cytophagales</taxon>
        <taxon>Hymenobacteraceae</taxon>
        <taxon>Hymenobacter</taxon>
    </lineage>
</organism>
<dbReference type="Pfam" id="PF07394">
    <property type="entry name" value="DUF1501"/>
    <property type="match status" value="1"/>
</dbReference>
<keyword evidence="2" id="KW-1185">Reference proteome</keyword>
<dbReference type="RefSeq" id="WP_245093377.1">
    <property type="nucleotide sequence ID" value="NZ_CP095053.1"/>
</dbReference>
<accession>A0A8T9SYG6</accession>
<dbReference type="EMBL" id="CP095053">
    <property type="protein sequence ID" value="UOR05260.1"/>
    <property type="molecule type" value="Genomic_DNA"/>
</dbReference>
<proteinExistence type="predicted"/>
<sequence>MALHIPFAQAGVQQVPRTTGPILQQAGNLNNTLLMTFSEFGRRVSQNASNGTANNVLLLGGGLKKQGILNDAPNLQDFN</sequence>
<dbReference type="KEGG" id="haei:MUN82_20295"/>
<name>A0A8T9SYG6_9BACT</name>
<reference evidence="1 2" key="1">
    <citation type="submission" date="2022-04" db="EMBL/GenBank/DDBJ databases">
        <title>Hymenobacter sp. isolated from the air.</title>
        <authorList>
            <person name="Won M."/>
            <person name="Lee C.-M."/>
            <person name="Woen H.-Y."/>
            <person name="Kwon S.-W."/>
        </authorList>
    </citation>
    <scope>NUCLEOTIDE SEQUENCE [LARGE SCALE GENOMIC DNA]</scope>
    <source>
        <strain evidence="2">5413 J-13</strain>
    </source>
</reference>
<evidence type="ECO:0000313" key="2">
    <source>
        <dbReference type="Proteomes" id="UP000829925"/>
    </source>
</evidence>
<gene>
    <name evidence="1" type="ORF">MUN82_20295</name>
</gene>